<proteinExistence type="predicted"/>
<accession>A0ABP9FV03</accession>
<sequence>MESRAHEETSLLEKYGVTDEESGRERATKARDYLLQVARSVIREGDITVDHLIVAGMVARAQAFHEAALEAVNSNNPHAAFTLLRAYIEQCAAALYLTDHPARAERLWNDLEGRGVPIGKITSHADRSGRFKNFRQVYDQLSKYAHPSSISHFANMRVGEGNEFTFQTAPRFKSDEEKLTAYAWLIEFAYVTHVCLFEFAESKGMGKIVRSG</sequence>
<evidence type="ECO:0000313" key="3">
    <source>
        <dbReference type="Proteomes" id="UP001500368"/>
    </source>
</evidence>
<comment type="caution">
    <text evidence="2">The sequence shown here is derived from an EMBL/GenBank/DDBJ whole genome shotgun (WGS) entry which is preliminary data.</text>
</comment>
<dbReference type="EMBL" id="BAABLW010000005">
    <property type="protein sequence ID" value="GAA4916929.1"/>
    <property type="molecule type" value="Genomic_DNA"/>
</dbReference>
<keyword evidence="3" id="KW-1185">Reference proteome</keyword>
<name>A0ABP9FV03_9MICC</name>
<dbReference type="RefSeq" id="WP_345477012.1">
    <property type="nucleotide sequence ID" value="NZ_BAABLW010000005.1"/>
</dbReference>
<gene>
    <name evidence="2" type="ORF">GCM10025790_10450</name>
</gene>
<organism evidence="2 3">
    <name type="scientific">Nesterenkonia rhizosphaerae</name>
    <dbReference type="NCBI Taxonomy" id="1348272"/>
    <lineage>
        <taxon>Bacteria</taxon>
        <taxon>Bacillati</taxon>
        <taxon>Actinomycetota</taxon>
        <taxon>Actinomycetes</taxon>
        <taxon>Micrococcales</taxon>
        <taxon>Micrococcaceae</taxon>
        <taxon>Nesterenkonia</taxon>
    </lineage>
</organism>
<dbReference type="Proteomes" id="UP001500368">
    <property type="component" value="Unassembled WGS sequence"/>
</dbReference>
<reference evidence="3" key="1">
    <citation type="journal article" date="2019" name="Int. J. Syst. Evol. Microbiol.">
        <title>The Global Catalogue of Microorganisms (GCM) 10K type strain sequencing project: providing services to taxonomists for standard genome sequencing and annotation.</title>
        <authorList>
            <consortium name="The Broad Institute Genomics Platform"/>
            <consortium name="The Broad Institute Genome Sequencing Center for Infectious Disease"/>
            <person name="Wu L."/>
            <person name="Ma J."/>
        </authorList>
    </citation>
    <scope>NUCLEOTIDE SEQUENCE [LARGE SCALE GENOMIC DNA]</scope>
    <source>
        <strain evidence="3">JCM 19129</strain>
    </source>
</reference>
<feature type="region of interest" description="Disordered" evidence="1">
    <location>
        <begin position="1"/>
        <end position="23"/>
    </location>
</feature>
<feature type="compositionally biased region" description="Basic and acidic residues" evidence="1">
    <location>
        <begin position="1"/>
        <end position="11"/>
    </location>
</feature>
<evidence type="ECO:0000256" key="1">
    <source>
        <dbReference type="SAM" id="MobiDB-lite"/>
    </source>
</evidence>
<protein>
    <submittedName>
        <fullName evidence="2">Uncharacterized protein</fullName>
    </submittedName>
</protein>
<evidence type="ECO:0000313" key="2">
    <source>
        <dbReference type="EMBL" id="GAA4916929.1"/>
    </source>
</evidence>